<sequence length="103" mass="11767">MEKKFSFKVKDWSADGSARVEYIHGTLGTITKSVFIPLNFSEEEQRSAIAMQFPSTMFHSRWLGYLQREAPLPAPAAMEGEFTFSLDRPDDNLVEQAHEIEKV</sequence>
<organism evidence="1 2">
    <name type="scientific">Bradyrhizobium hipponense</name>
    <dbReference type="NCBI Taxonomy" id="2605638"/>
    <lineage>
        <taxon>Bacteria</taxon>
        <taxon>Pseudomonadati</taxon>
        <taxon>Pseudomonadota</taxon>
        <taxon>Alphaproteobacteria</taxon>
        <taxon>Hyphomicrobiales</taxon>
        <taxon>Nitrobacteraceae</taxon>
        <taxon>Bradyrhizobium</taxon>
    </lineage>
</organism>
<dbReference type="Proteomes" id="UP000324797">
    <property type="component" value="Unassembled WGS sequence"/>
</dbReference>
<gene>
    <name evidence="1" type="ORF">FXV83_16505</name>
</gene>
<dbReference type="EMBL" id="VSTH01000051">
    <property type="protein sequence ID" value="TYO65532.1"/>
    <property type="molecule type" value="Genomic_DNA"/>
</dbReference>
<comment type="caution">
    <text evidence="1">The sequence shown here is derived from an EMBL/GenBank/DDBJ whole genome shotgun (WGS) entry which is preliminary data.</text>
</comment>
<dbReference type="AlphaFoldDB" id="A0A5S4YNR5"/>
<evidence type="ECO:0000313" key="1">
    <source>
        <dbReference type="EMBL" id="TYO65532.1"/>
    </source>
</evidence>
<dbReference type="RefSeq" id="WP_148740466.1">
    <property type="nucleotide sequence ID" value="NZ_VSTH01000051.1"/>
</dbReference>
<keyword evidence="2" id="KW-1185">Reference proteome</keyword>
<accession>A0A5S4YNR5</accession>
<reference evidence="1 2" key="1">
    <citation type="submission" date="2019-08" db="EMBL/GenBank/DDBJ databases">
        <title>Bradyrhizobium hipponensis sp. nov., a rhizobium isolated from a Lupinus angustifolius root nodule in Tunisia.</title>
        <authorList>
            <person name="Off K."/>
            <person name="Rejili M."/>
            <person name="Mars M."/>
            <person name="Brachmann A."/>
            <person name="Marin M."/>
        </authorList>
    </citation>
    <scope>NUCLEOTIDE SEQUENCE [LARGE SCALE GENOMIC DNA]</scope>
    <source>
        <strain evidence="2">aSej3</strain>
    </source>
</reference>
<proteinExistence type="predicted"/>
<name>A0A5S4YNR5_9BRAD</name>
<protein>
    <submittedName>
        <fullName evidence="1">Uncharacterized protein</fullName>
    </submittedName>
</protein>
<evidence type="ECO:0000313" key="2">
    <source>
        <dbReference type="Proteomes" id="UP000324797"/>
    </source>
</evidence>